<sequence length="648" mass="72294">MVFSIFLHLFFLVSAVFVNGALDINALARDIERVESIRQVKNVQRQLSQLAQFGQWYNVSQLFSSNSTLVWGNVTAYGPSSIEAWLRKDSGDMNSLTPGSLSTMIVETPVISLSIDGKSAKGRWNGIWFQGDGKGGTRIQGGVYENEYVSTDDGWRISSLHYYAMYKGDYENGWRNVDGKGIPVVPYHFTAQGSGVPIPPAMGDPEPYNGSVEELGARIQKLNEEDAVRNLMHAHGYYVDQRMWSDVVDLHTENTTVRIGNETALGGKAGVRQILERMGPEGLKQGINNDHPIFDMIVEIAENGREAIARGIEVAMLGDANLRVASWEFNVFRNRIVKEGDIWKVREIVVTPLVVADYYIGWGNGGLKPPNTVIPPFLNVTGSSMALGSMTSSKNVTVDDLERRLRRSAAFDGAENLSHAYGYYADDILGEQLGGLFAKKGHKASPFAGFFYTPERITGAMKSSYGTNRSALRSSLSFHWRPQPVILVSNDGRSASLRARLLQPSTSVSKAGSFNSAIYQDQVVLEDGKWRLWSVTIDEFYWQSSSWKEGWSTATLQNSTQPDPPAWTKRYPPDLTIADVGERESTFRGGSGRFIQWPEIQRMWFPYRNPVSGREPLWYWPGCVPCQVRPDWSLEANGWQEPWAGGPL</sequence>
<proteinExistence type="predicted"/>
<dbReference type="SUPFAM" id="SSF54427">
    <property type="entry name" value="NTF2-like"/>
    <property type="match status" value="3"/>
</dbReference>
<feature type="signal peptide" evidence="1">
    <location>
        <begin position="1"/>
        <end position="15"/>
    </location>
</feature>
<dbReference type="AlphaFoldDB" id="A0A8J2N5U9"/>
<organism evidence="3 4">
    <name type="scientific">Alternaria atra</name>
    <dbReference type="NCBI Taxonomy" id="119953"/>
    <lineage>
        <taxon>Eukaryota</taxon>
        <taxon>Fungi</taxon>
        <taxon>Dikarya</taxon>
        <taxon>Ascomycota</taxon>
        <taxon>Pezizomycotina</taxon>
        <taxon>Dothideomycetes</taxon>
        <taxon>Pleosporomycetidae</taxon>
        <taxon>Pleosporales</taxon>
        <taxon>Pleosporineae</taxon>
        <taxon>Pleosporaceae</taxon>
        <taxon>Alternaria</taxon>
        <taxon>Alternaria sect. Ulocladioides</taxon>
    </lineage>
</organism>
<reference evidence="3" key="1">
    <citation type="submission" date="2021-05" db="EMBL/GenBank/DDBJ databases">
        <authorList>
            <person name="Stam R."/>
        </authorList>
    </citation>
    <scope>NUCLEOTIDE SEQUENCE</scope>
    <source>
        <strain evidence="3">CS162</strain>
    </source>
</reference>
<dbReference type="InterPro" id="IPR032710">
    <property type="entry name" value="NTF2-like_dom_sf"/>
</dbReference>
<feature type="domain" description="SnoaL-like" evidence="2">
    <location>
        <begin position="221"/>
        <end position="347"/>
    </location>
</feature>
<dbReference type="InterPro" id="IPR037401">
    <property type="entry name" value="SnoaL-like"/>
</dbReference>
<evidence type="ECO:0000313" key="4">
    <source>
        <dbReference type="Proteomes" id="UP000676310"/>
    </source>
</evidence>
<evidence type="ECO:0000313" key="3">
    <source>
        <dbReference type="EMBL" id="CAG5182037.1"/>
    </source>
</evidence>
<dbReference type="Proteomes" id="UP000676310">
    <property type="component" value="Unassembled WGS sequence"/>
</dbReference>
<dbReference type="GeneID" id="67022239"/>
<dbReference type="EMBL" id="CAJRGZ010000027">
    <property type="protein sequence ID" value="CAG5182037.1"/>
    <property type="molecule type" value="Genomic_DNA"/>
</dbReference>
<feature type="domain" description="SnoaL-like" evidence="2">
    <location>
        <begin position="415"/>
        <end position="535"/>
    </location>
</feature>
<evidence type="ECO:0000259" key="2">
    <source>
        <dbReference type="Pfam" id="PF13577"/>
    </source>
</evidence>
<dbReference type="RefSeq" id="XP_043173531.1">
    <property type="nucleotide sequence ID" value="XM_043317596.1"/>
</dbReference>
<dbReference type="Pfam" id="PF13577">
    <property type="entry name" value="SnoaL_4"/>
    <property type="match status" value="3"/>
</dbReference>
<gene>
    <name evidence="3" type="ORF">ALTATR162_LOCUS9960</name>
</gene>
<keyword evidence="4" id="KW-1185">Reference proteome</keyword>
<evidence type="ECO:0000256" key="1">
    <source>
        <dbReference type="SAM" id="SignalP"/>
    </source>
</evidence>
<feature type="domain" description="SnoaL-like" evidence="2">
    <location>
        <begin position="32"/>
        <end position="160"/>
    </location>
</feature>
<feature type="chain" id="PRO_5035214260" description="SnoaL-like domain-containing protein" evidence="1">
    <location>
        <begin position="16"/>
        <end position="648"/>
    </location>
</feature>
<dbReference type="Gene3D" id="3.10.450.50">
    <property type="match status" value="3"/>
</dbReference>
<protein>
    <recommendedName>
        <fullName evidence="2">SnoaL-like domain-containing protein</fullName>
    </recommendedName>
</protein>
<comment type="caution">
    <text evidence="3">The sequence shown here is derived from an EMBL/GenBank/DDBJ whole genome shotgun (WGS) entry which is preliminary data.</text>
</comment>
<accession>A0A8J2N5U9</accession>
<keyword evidence="1" id="KW-0732">Signal</keyword>
<name>A0A8J2N5U9_9PLEO</name>
<dbReference type="OrthoDB" id="5175824at2759"/>